<dbReference type="KEGG" id="psco:LY89DRAFT_684219"/>
<dbReference type="AlphaFoldDB" id="A0A194XEV3"/>
<dbReference type="GeneID" id="28824563"/>
<dbReference type="EMBL" id="KQ947413">
    <property type="protein sequence ID" value="KUJ18297.1"/>
    <property type="molecule type" value="Genomic_DNA"/>
</dbReference>
<keyword evidence="3" id="KW-1185">Reference proteome</keyword>
<evidence type="ECO:0000313" key="2">
    <source>
        <dbReference type="EMBL" id="KUJ18297.1"/>
    </source>
</evidence>
<reference evidence="2 3" key="1">
    <citation type="submission" date="2015-10" db="EMBL/GenBank/DDBJ databases">
        <title>Full genome of DAOMC 229536 Phialocephala scopiformis, a fungal endophyte of spruce producing the potent anti-insectan compound rugulosin.</title>
        <authorList>
            <consortium name="DOE Joint Genome Institute"/>
            <person name="Walker A.K."/>
            <person name="Frasz S.L."/>
            <person name="Seifert K.A."/>
            <person name="Miller J.D."/>
            <person name="Mondo S.J."/>
            <person name="Labutti K."/>
            <person name="Lipzen A."/>
            <person name="Dockter R."/>
            <person name="Kennedy M."/>
            <person name="Grigoriev I.V."/>
            <person name="Spatafora J.W."/>
        </authorList>
    </citation>
    <scope>NUCLEOTIDE SEQUENCE [LARGE SCALE GENOMIC DNA]</scope>
    <source>
        <strain evidence="2 3">CBS 120377</strain>
    </source>
</reference>
<gene>
    <name evidence="2" type="ORF">LY89DRAFT_684219</name>
</gene>
<dbReference type="InParanoid" id="A0A194XEV3"/>
<sequence>MIPSKKLGRDPYVQKFEFPLAKDVILVDTTVFHPGAGKLPQHTLSIYGHKVTPRMKAIVDTYNAEVEQVERDYALYNIRSRTQIEFELHKRMRRALDDEMGITPEQRQRENEARFKAQVLPPFIPRTPKEDRRIEGQIKKGYNDRQADPWGSLGGLSNLGGYGYGGLGRGLGLRMEGSPSGSSASSASGSKPKSKTTQSGGRKGSGSGSGSGGGKQGSVAKSKGKK</sequence>
<feature type="compositionally biased region" description="Low complexity" evidence="1">
    <location>
        <begin position="172"/>
        <end position="200"/>
    </location>
</feature>
<dbReference type="RefSeq" id="XP_018072652.1">
    <property type="nucleotide sequence ID" value="XM_018214837.1"/>
</dbReference>
<dbReference type="Proteomes" id="UP000070700">
    <property type="component" value="Unassembled WGS sequence"/>
</dbReference>
<feature type="compositionally biased region" description="Gly residues" evidence="1">
    <location>
        <begin position="201"/>
        <end position="216"/>
    </location>
</feature>
<name>A0A194XEV3_MOLSC</name>
<feature type="region of interest" description="Disordered" evidence="1">
    <location>
        <begin position="172"/>
        <end position="226"/>
    </location>
</feature>
<proteinExistence type="predicted"/>
<accession>A0A194XEV3</accession>
<feature type="compositionally biased region" description="Low complexity" evidence="1">
    <location>
        <begin position="217"/>
        <end position="226"/>
    </location>
</feature>
<evidence type="ECO:0000313" key="3">
    <source>
        <dbReference type="Proteomes" id="UP000070700"/>
    </source>
</evidence>
<organism evidence="2 3">
    <name type="scientific">Mollisia scopiformis</name>
    <name type="common">Conifer needle endophyte fungus</name>
    <name type="synonym">Phialocephala scopiformis</name>
    <dbReference type="NCBI Taxonomy" id="149040"/>
    <lineage>
        <taxon>Eukaryota</taxon>
        <taxon>Fungi</taxon>
        <taxon>Dikarya</taxon>
        <taxon>Ascomycota</taxon>
        <taxon>Pezizomycotina</taxon>
        <taxon>Leotiomycetes</taxon>
        <taxon>Helotiales</taxon>
        <taxon>Mollisiaceae</taxon>
        <taxon>Mollisia</taxon>
    </lineage>
</organism>
<evidence type="ECO:0000256" key="1">
    <source>
        <dbReference type="SAM" id="MobiDB-lite"/>
    </source>
</evidence>
<protein>
    <submittedName>
        <fullName evidence="2">Uncharacterized protein</fullName>
    </submittedName>
</protein>